<dbReference type="Pfam" id="PF13426">
    <property type="entry name" value="PAS_9"/>
    <property type="match status" value="1"/>
</dbReference>
<dbReference type="CDD" id="cd00130">
    <property type="entry name" value="PAS"/>
    <property type="match status" value="1"/>
</dbReference>
<accession>A0A5C7GM46</accession>
<dbReference type="InterPro" id="IPR018062">
    <property type="entry name" value="HTH_AraC-typ_CS"/>
</dbReference>
<dbReference type="Gene3D" id="1.10.10.60">
    <property type="entry name" value="Homeodomain-like"/>
    <property type="match status" value="2"/>
</dbReference>
<dbReference type="GO" id="GO:0003700">
    <property type="term" value="F:DNA-binding transcription factor activity"/>
    <property type="evidence" value="ECO:0007669"/>
    <property type="project" value="InterPro"/>
</dbReference>
<dbReference type="InterPro" id="IPR035965">
    <property type="entry name" value="PAS-like_dom_sf"/>
</dbReference>
<dbReference type="InterPro" id="IPR000014">
    <property type="entry name" value="PAS"/>
</dbReference>
<dbReference type="EMBL" id="VRKQ01000008">
    <property type="protein sequence ID" value="TXG39576.1"/>
    <property type="molecule type" value="Genomic_DNA"/>
</dbReference>
<evidence type="ECO:0000313" key="7">
    <source>
        <dbReference type="Proteomes" id="UP000321080"/>
    </source>
</evidence>
<protein>
    <submittedName>
        <fullName evidence="6">Helix-turn-helix domain-containing protein</fullName>
    </submittedName>
</protein>
<feature type="domain" description="HTH araC/xylS-type" evidence="4">
    <location>
        <begin position="214"/>
        <end position="313"/>
    </location>
</feature>
<dbReference type="InterPro" id="IPR053142">
    <property type="entry name" value="PchR_regulatory_protein"/>
</dbReference>
<dbReference type="RefSeq" id="WP_147767146.1">
    <property type="nucleotide sequence ID" value="NZ_VRKQ01000008.1"/>
</dbReference>
<evidence type="ECO:0000256" key="3">
    <source>
        <dbReference type="ARBA" id="ARBA00023163"/>
    </source>
</evidence>
<organism evidence="6 7">
    <name type="scientific">Seonamhaeicola maritimus</name>
    <dbReference type="NCBI Taxonomy" id="2591822"/>
    <lineage>
        <taxon>Bacteria</taxon>
        <taxon>Pseudomonadati</taxon>
        <taxon>Bacteroidota</taxon>
        <taxon>Flavobacteriia</taxon>
        <taxon>Flavobacteriales</taxon>
        <taxon>Flavobacteriaceae</taxon>
    </lineage>
</organism>
<dbReference type="InterPro" id="IPR009057">
    <property type="entry name" value="Homeodomain-like_sf"/>
</dbReference>
<name>A0A5C7GM46_9FLAO</name>
<dbReference type="PANTHER" id="PTHR47893">
    <property type="entry name" value="REGULATORY PROTEIN PCHR"/>
    <property type="match status" value="1"/>
</dbReference>
<comment type="caution">
    <text evidence="6">The sequence shown here is derived from an EMBL/GenBank/DDBJ whole genome shotgun (WGS) entry which is preliminary data.</text>
</comment>
<dbReference type="PROSITE" id="PS01124">
    <property type="entry name" value="HTH_ARAC_FAMILY_2"/>
    <property type="match status" value="1"/>
</dbReference>
<dbReference type="AlphaFoldDB" id="A0A5C7GM46"/>
<dbReference type="InterPro" id="IPR020449">
    <property type="entry name" value="Tscrpt_reg_AraC-type_HTH"/>
</dbReference>
<feature type="domain" description="HAMP" evidence="5">
    <location>
        <begin position="1"/>
        <end position="48"/>
    </location>
</feature>
<reference evidence="6 7" key="1">
    <citation type="submission" date="2019-08" db="EMBL/GenBank/DDBJ databases">
        <title>Seonamhaeicola sediminis sp. nov., isolated from marine sediment.</title>
        <authorList>
            <person name="Cao W.R."/>
        </authorList>
    </citation>
    <scope>NUCLEOTIDE SEQUENCE [LARGE SCALE GENOMIC DNA]</scope>
    <source>
        <strain evidence="6 7">1505</strain>
    </source>
</reference>
<evidence type="ECO:0000313" key="6">
    <source>
        <dbReference type="EMBL" id="TXG39576.1"/>
    </source>
</evidence>
<keyword evidence="1" id="KW-0805">Transcription regulation</keyword>
<dbReference type="Gene3D" id="3.30.450.20">
    <property type="entry name" value="PAS domain"/>
    <property type="match status" value="1"/>
</dbReference>
<dbReference type="PRINTS" id="PR00032">
    <property type="entry name" value="HTHARAC"/>
</dbReference>
<dbReference type="GO" id="GO:0043565">
    <property type="term" value="F:sequence-specific DNA binding"/>
    <property type="evidence" value="ECO:0007669"/>
    <property type="project" value="InterPro"/>
</dbReference>
<evidence type="ECO:0000256" key="1">
    <source>
        <dbReference type="ARBA" id="ARBA00023015"/>
    </source>
</evidence>
<evidence type="ECO:0000256" key="2">
    <source>
        <dbReference type="ARBA" id="ARBA00023125"/>
    </source>
</evidence>
<keyword evidence="2" id="KW-0238">DNA-binding</keyword>
<dbReference type="InterPro" id="IPR018060">
    <property type="entry name" value="HTH_AraC"/>
</dbReference>
<dbReference type="OrthoDB" id="1451418at2"/>
<sequence>MQRINQMLLEMASGNFFYRLERSTKNDNIEALGLTLNILAEEIQETMLHQGYVNSNSTIMEVIQMSFILDEKGQIQMVNQQTCNILSVLHTDIIGGYFTDFLTETSLSKWQDFWKTGMQKEFSDTSFELTFKTKGNLVIPKTCHITTFNGKNNDERKVLITVIHHSNRQDKLENELKRSVFQFNENHSLAQDETQIDSRKPKLRLSFEDIRKIREGHDIIINNLEKELPSLKDFALQLGTNEFKLKYGFKELYGTSVYRFLTAERLRKAKMMIQYTDQSLKSIAHMTGFKSISHFSRTFKKRYEYTPSDLRKKSLNRDE</sequence>
<proteinExistence type="predicted"/>
<evidence type="ECO:0000259" key="5">
    <source>
        <dbReference type="PROSITE" id="PS50885"/>
    </source>
</evidence>
<dbReference type="SUPFAM" id="SSF46689">
    <property type="entry name" value="Homeodomain-like"/>
    <property type="match status" value="1"/>
</dbReference>
<dbReference type="PROSITE" id="PS00041">
    <property type="entry name" value="HTH_ARAC_FAMILY_1"/>
    <property type="match status" value="1"/>
</dbReference>
<dbReference type="GO" id="GO:0016020">
    <property type="term" value="C:membrane"/>
    <property type="evidence" value="ECO:0007669"/>
    <property type="project" value="InterPro"/>
</dbReference>
<gene>
    <name evidence="6" type="ORF">FUA22_06835</name>
</gene>
<dbReference type="GO" id="GO:0007165">
    <property type="term" value="P:signal transduction"/>
    <property type="evidence" value="ECO:0007669"/>
    <property type="project" value="InterPro"/>
</dbReference>
<dbReference type="Proteomes" id="UP000321080">
    <property type="component" value="Unassembled WGS sequence"/>
</dbReference>
<dbReference type="SUPFAM" id="SSF55785">
    <property type="entry name" value="PYP-like sensor domain (PAS domain)"/>
    <property type="match status" value="1"/>
</dbReference>
<dbReference type="SMART" id="SM00342">
    <property type="entry name" value="HTH_ARAC"/>
    <property type="match status" value="1"/>
</dbReference>
<dbReference type="PANTHER" id="PTHR47893:SF1">
    <property type="entry name" value="REGULATORY PROTEIN PCHR"/>
    <property type="match status" value="1"/>
</dbReference>
<keyword evidence="7" id="KW-1185">Reference proteome</keyword>
<keyword evidence="3" id="KW-0804">Transcription</keyword>
<dbReference type="InterPro" id="IPR003660">
    <property type="entry name" value="HAMP_dom"/>
</dbReference>
<dbReference type="PROSITE" id="PS50885">
    <property type="entry name" value="HAMP"/>
    <property type="match status" value="1"/>
</dbReference>
<dbReference type="Pfam" id="PF12833">
    <property type="entry name" value="HTH_18"/>
    <property type="match status" value="1"/>
</dbReference>
<evidence type="ECO:0000259" key="4">
    <source>
        <dbReference type="PROSITE" id="PS01124"/>
    </source>
</evidence>